<keyword evidence="3" id="KW-0520">NAD</keyword>
<proteinExistence type="predicted"/>
<dbReference type="OrthoDB" id="429950at2759"/>
<dbReference type="GO" id="GO:0008270">
    <property type="term" value="F:zinc ion binding"/>
    <property type="evidence" value="ECO:0007669"/>
    <property type="project" value="InterPro"/>
</dbReference>
<evidence type="ECO:0000256" key="3">
    <source>
        <dbReference type="ARBA" id="ARBA00023027"/>
    </source>
</evidence>
<dbReference type="GO" id="GO:1990404">
    <property type="term" value="F:NAD+-protein mono-ADP-ribosyltransferase activity"/>
    <property type="evidence" value="ECO:0007669"/>
    <property type="project" value="TreeGrafter"/>
</dbReference>
<dbReference type="PANTHER" id="PTHR10459">
    <property type="entry name" value="DNA LIGASE"/>
    <property type="match status" value="1"/>
</dbReference>
<dbReference type="Pfam" id="PF05406">
    <property type="entry name" value="WGR"/>
    <property type="match status" value="1"/>
</dbReference>
<feature type="region of interest" description="Disordered" evidence="4">
    <location>
        <begin position="1"/>
        <end position="37"/>
    </location>
</feature>
<reference evidence="7" key="2">
    <citation type="journal article" date="2023" name="Plants (Basel)">
        <title>Annotation of the Turnera subulata (Passifloraceae) Draft Genome Reveals the S-Locus Evolved after the Divergence of Turneroideae from Passifloroideae in a Stepwise Manner.</title>
        <authorList>
            <person name="Henning P.M."/>
            <person name="Roalson E.H."/>
            <person name="Mir W."/>
            <person name="McCubbin A.G."/>
            <person name="Shore J.S."/>
        </authorList>
    </citation>
    <scope>NUCLEOTIDE SEQUENCE</scope>
    <source>
        <strain evidence="7">F60SS</strain>
    </source>
</reference>
<reference evidence="7" key="1">
    <citation type="submission" date="2022-02" db="EMBL/GenBank/DDBJ databases">
        <authorList>
            <person name="Henning P.M."/>
            <person name="McCubbin A.G."/>
            <person name="Shore J.S."/>
        </authorList>
    </citation>
    <scope>NUCLEOTIDE SEQUENCE</scope>
    <source>
        <strain evidence="7">F60SS</strain>
        <tissue evidence="7">Leaves</tissue>
    </source>
</reference>
<dbReference type="PANTHER" id="PTHR10459:SF106">
    <property type="entry name" value="PROTEIN ADP-RIBOSYLTRANSFERASE PARP3"/>
    <property type="match status" value="1"/>
</dbReference>
<dbReference type="InterPro" id="IPR008893">
    <property type="entry name" value="WGR_domain"/>
</dbReference>
<dbReference type="GO" id="GO:0006302">
    <property type="term" value="P:double-strand break repair"/>
    <property type="evidence" value="ECO:0007669"/>
    <property type="project" value="TreeGrafter"/>
</dbReference>
<dbReference type="GO" id="GO:0005730">
    <property type="term" value="C:nucleolus"/>
    <property type="evidence" value="ECO:0007669"/>
    <property type="project" value="TreeGrafter"/>
</dbReference>
<dbReference type="InterPro" id="IPR050800">
    <property type="entry name" value="ARTD/PARP"/>
</dbReference>
<evidence type="ECO:0000256" key="1">
    <source>
        <dbReference type="ARBA" id="ARBA00022676"/>
    </source>
</evidence>
<dbReference type="InterPro" id="IPR001357">
    <property type="entry name" value="BRCT_dom"/>
</dbReference>
<dbReference type="PROSITE" id="PS51977">
    <property type="entry name" value="WGR"/>
    <property type="match status" value="1"/>
</dbReference>
<evidence type="ECO:0000259" key="6">
    <source>
        <dbReference type="PROSITE" id="PS51977"/>
    </source>
</evidence>
<evidence type="ECO:0000313" key="8">
    <source>
        <dbReference type="Proteomes" id="UP001141552"/>
    </source>
</evidence>
<dbReference type="Proteomes" id="UP001141552">
    <property type="component" value="Unassembled WGS sequence"/>
</dbReference>
<keyword evidence="2" id="KW-0808">Transferase</keyword>
<dbReference type="InterPro" id="IPR049296">
    <property type="entry name" value="PARP1-like_PADR1_N"/>
</dbReference>
<dbReference type="InterPro" id="IPR012982">
    <property type="entry name" value="PARP1-like_PADR1_Zn_ribbon"/>
</dbReference>
<dbReference type="Pfam" id="PF21728">
    <property type="entry name" value="PADR1_N"/>
    <property type="match status" value="1"/>
</dbReference>
<dbReference type="Gene3D" id="3.90.640.80">
    <property type="match status" value="1"/>
</dbReference>
<dbReference type="Gene3D" id="3.40.50.10190">
    <property type="entry name" value="BRCT domain"/>
    <property type="match status" value="1"/>
</dbReference>
<dbReference type="GO" id="GO:0003950">
    <property type="term" value="F:NAD+ poly-ADP-ribosyltransferase activity"/>
    <property type="evidence" value="ECO:0007669"/>
    <property type="project" value="TreeGrafter"/>
</dbReference>
<gene>
    <name evidence="7" type="primary">PARP3_3</name>
    <name evidence="7" type="ORF">Tsubulata_043958</name>
</gene>
<evidence type="ECO:0000313" key="7">
    <source>
        <dbReference type="EMBL" id="KAJ4847116.1"/>
    </source>
</evidence>
<organism evidence="7 8">
    <name type="scientific">Turnera subulata</name>
    <dbReference type="NCBI Taxonomy" id="218843"/>
    <lineage>
        <taxon>Eukaryota</taxon>
        <taxon>Viridiplantae</taxon>
        <taxon>Streptophyta</taxon>
        <taxon>Embryophyta</taxon>
        <taxon>Tracheophyta</taxon>
        <taxon>Spermatophyta</taxon>
        <taxon>Magnoliopsida</taxon>
        <taxon>eudicotyledons</taxon>
        <taxon>Gunneridae</taxon>
        <taxon>Pentapetalae</taxon>
        <taxon>rosids</taxon>
        <taxon>fabids</taxon>
        <taxon>Malpighiales</taxon>
        <taxon>Passifloraceae</taxon>
        <taxon>Turnera</taxon>
    </lineage>
</organism>
<name>A0A9Q0GEW7_9ROSI</name>
<dbReference type="GO" id="GO:0070212">
    <property type="term" value="P:protein poly-ADP-ribosylation"/>
    <property type="evidence" value="ECO:0007669"/>
    <property type="project" value="TreeGrafter"/>
</dbReference>
<protein>
    <submittedName>
        <fullName evidence="7">Poly [ADP-ribose] polymerase 3</fullName>
    </submittedName>
</protein>
<keyword evidence="8" id="KW-1185">Reference proteome</keyword>
<keyword evidence="1" id="KW-0328">Glycosyltransferase</keyword>
<dbReference type="AlphaFoldDB" id="A0A9Q0GEW7"/>
<dbReference type="Pfam" id="PF00533">
    <property type="entry name" value="BRCT"/>
    <property type="match status" value="1"/>
</dbReference>
<dbReference type="SMART" id="SM00773">
    <property type="entry name" value="WGR"/>
    <property type="match status" value="1"/>
</dbReference>
<dbReference type="SUPFAM" id="SSF142921">
    <property type="entry name" value="WGR domain-like"/>
    <property type="match status" value="1"/>
</dbReference>
<dbReference type="SUPFAM" id="SSF52113">
    <property type="entry name" value="BRCT domain"/>
    <property type="match status" value="1"/>
</dbReference>
<feature type="domain" description="BRCT" evidence="5">
    <location>
        <begin position="160"/>
        <end position="252"/>
    </location>
</feature>
<dbReference type="SMART" id="SM01335">
    <property type="entry name" value="PADR1"/>
    <property type="match status" value="1"/>
</dbReference>
<dbReference type="InterPro" id="IPR036930">
    <property type="entry name" value="WGR_dom_sf"/>
</dbReference>
<evidence type="ECO:0000256" key="4">
    <source>
        <dbReference type="SAM" id="MobiDB-lite"/>
    </source>
</evidence>
<feature type="domain" description="WGR" evidence="6">
    <location>
        <begin position="300"/>
        <end position="400"/>
    </location>
</feature>
<sequence length="459" mass="52137">MTRKQKAESKAHEGEQSPKKVKNENDQDGRKNGKTDTEKEYGEFCKAIREHLSVAQMREILQMNGQDSSGTPGTVISRCQDLLFFGPPDKCPLCNGSLDFDRIRYYCTGFYSEWSSCTFKTKNPTRKEESIKLPDSVLKTPVADLLKKYQDPSNRPRQGAPTKPLSGIMIALSSRLSRSHQYWKREIEKHGGMVSNSVKGITCLVATAAERDRGGSNKLSDALEQGIPVVREEWLVDSIEKHEPQPLEAYDVASDLVVAGKGIPLDKQDPSEEGLETLSAELKLYGKRGVYKDTKLQEQGGQILEKDGIVYNCAFVHCDIGRSINEYCIMQLITVPDSNLHMYFKKAKIGDDRNAEERLEEWENVDNAIKEFIRLFEEITGNEFEPWEREKKFEKKRLSFFPIDMDDGVEVRHGGLGLRQLGVAALHSNLEPKVANFMKILCSQEIYRYSLYQFCVALR</sequence>
<dbReference type="EMBL" id="JAKUCV010001259">
    <property type="protein sequence ID" value="KAJ4847116.1"/>
    <property type="molecule type" value="Genomic_DNA"/>
</dbReference>
<dbReference type="PROSITE" id="PS52007">
    <property type="entry name" value="PADR1"/>
    <property type="match status" value="1"/>
</dbReference>
<evidence type="ECO:0000256" key="2">
    <source>
        <dbReference type="ARBA" id="ARBA00022679"/>
    </source>
</evidence>
<evidence type="ECO:0000259" key="5">
    <source>
        <dbReference type="PROSITE" id="PS50172"/>
    </source>
</evidence>
<dbReference type="SMART" id="SM00292">
    <property type="entry name" value="BRCT"/>
    <property type="match status" value="1"/>
</dbReference>
<dbReference type="Pfam" id="PF08063">
    <property type="entry name" value="Zn_ribbon_PADR1"/>
    <property type="match status" value="1"/>
</dbReference>
<dbReference type="CDD" id="cd17747">
    <property type="entry name" value="BRCT_PARP1"/>
    <property type="match status" value="1"/>
</dbReference>
<dbReference type="PROSITE" id="PS50172">
    <property type="entry name" value="BRCT"/>
    <property type="match status" value="1"/>
</dbReference>
<dbReference type="InterPro" id="IPR036420">
    <property type="entry name" value="BRCT_dom_sf"/>
</dbReference>
<dbReference type="CDD" id="cd08001">
    <property type="entry name" value="WGR_PARP1_like"/>
    <property type="match status" value="1"/>
</dbReference>
<accession>A0A9Q0GEW7</accession>
<comment type="caution">
    <text evidence="7">The sequence shown here is derived from an EMBL/GenBank/DDBJ whole genome shotgun (WGS) entry which is preliminary data.</text>
</comment>